<dbReference type="STRING" id="742743.HMPREF9453_01996"/>
<comment type="caution">
    <text evidence="1">The sequence shown here is derived from an EMBL/GenBank/DDBJ whole genome shotgun (WGS) entry which is preliminary data.</text>
</comment>
<gene>
    <name evidence="1" type="ORF">HMPREF9453_01996</name>
</gene>
<reference evidence="1 2" key="1">
    <citation type="submission" date="2011-11" db="EMBL/GenBank/DDBJ databases">
        <title>The Genome Sequence of Dialister succinatiphilus YIT 11850.</title>
        <authorList>
            <consortium name="The Broad Institute Genome Sequencing Platform"/>
            <person name="Earl A."/>
            <person name="Ward D."/>
            <person name="Feldgarden M."/>
            <person name="Gevers D."/>
            <person name="Morotomi M."/>
            <person name="Young S.K."/>
            <person name="Zeng Q."/>
            <person name="Gargeya S."/>
            <person name="Fitzgerald M."/>
            <person name="Haas B."/>
            <person name="Abouelleil A."/>
            <person name="Alvarado L."/>
            <person name="Arachchi H.M."/>
            <person name="Berlin A."/>
            <person name="Brown A."/>
            <person name="Chapman S.B."/>
            <person name="Dunbar C."/>
            <person name="Gearin G."/>
            <person name="Goldberg J."/>
            <person name="Griggs A."/>
            <person name="Gujja S."/>
            <person name="Heiman D."/>
            <person name="Howarth C."/>
            <person name="Lui A."/>
            <person name="MacDonald P.J.P."/>
            <person name="Montmayeur A."/>
            <person name="Murphy C."/>
            <person name="Neiman D."/>
            <person name="Pearson M."/>
            <person name="Priest M."/>
            <person name="Roberts A."/>
            <person name="Saif S."/>
            <person name="Shea T."/>
            <person name="Sisk P."/>
            <person name="Stolte C."/>
            <person name="Sykes S."/>
            <person name="Wortman J."/>
            <person name="Nusbaum C."/>
            <person name="Birren B."/>
        </authorList>
    </citation>
    <scope>NUCLEOTIDE SEQUENCE [LARGE SCALE GENOMIC DNA]</scope>
    <source>
        <strain evidence="1 2">YIT 11850</strain>
    </source>
</reference>
<sequence>MSDNTIPFPQGNHTKNVKADMFEKYMKDEGLNFFRRQETHDSYDTIVFMTAIPAGKHHKLVAAVITDNSMYTLLRIHLGTAPKGPARKTFLAFLNDLNAHHAIVKYSIGSDENVFLDVTFTTRPENFDPATIRTTMDIVVYQLSQTYDDIARRLDKPGDETNGFSL</sequence>
<dbReference type="OrthoDB" id="1633920at2"/>
<dbReference type="RefSeq" id="WP_008860488.1">
    <property type="nucleotide sequence ID" value="NZ_JH591190.1"/>
</dbReference>
<dbReference type="PATRIC" id="fig|742743.3.peg.2010"/>
<accession>H1D308</accession>
<dbReference type="AlphaFoldDB" id="H1D308"/>
<protein>
    <recommendedName>
        <fullName evidence="3">Bacterial sensory transduction regulator</fullName>
    </recommendedName>
</protein>
<proteinExistence type="predicted"/>
<keyword evidence="2" id="KW-1185">Reference proteome</keyword>
<name>H1D308_9FIRM</name>
<dbReference type="HOGENOM" id="CLU_121940_0_0_9"/>
<dbReference type="Proteomes" id="UP000003277">
    <property type="component" value="Unassembled WGS sequence"/>
</dbReference>
<evidence type="ECO:0000313" key="2">
    <source>
        <dbReference type="Proteomes" id="UP000003277"/>
    </source>
</evidence>
<organism evidence="1 2">
    <name type="scientific">Dialister succinatiphilus YIT 11850</name>
    <dbReference type="NCBI Taxonomy" id="742743"/>
    <lineage>
        <taxon>Bacteria</taxon>
        <taxon>Bacillati</taxon>
        <taxon>Bacillota</taxon>
        <taxon>Negativicutes</taxon>
        <taxon>Veillonellales</taxon>
        <taxon>Veillonellaceae</taxon>
        <taxon>Dialister</taxon>
    </lineage>
</organism>
<evidence type="ECO:0000313" key="1">
    <source>
        <dbReference type="EMBL" id="EHO62064.1"/>
    </source>
</evidence>
<evidence type="ECO:0008006" key="3">
    <source>
        <dbReference type="Google" id="ProtNLM"/>
    </source>
</evidence>
<dbReference type="EMBL" id="ADLT01000070">
    <property type="protein sequence ID" value="EHO62064.1"/>
    <property type="molecule type" value="Genomic_DNA"/>
</dbReference>